<dbReference type="Pfam" id="PF13274">
    <property type="entry name" value="SocA_Panacea"/>
    <property type="match status" value="1"/>
</dbReference>
<gene>
    <name evidence="2" type="ORF">H8711_11055</name>
</gene>
<feature type="domain" description="Antitoxin SocA-like Panacea" evidence="1">
    <location>
        <begin position="22"/>
        <end position="116"/>
    </location>
</feature>
<name>A0A926DXX9_9FIRM</name>
<reference evidence="2" key="1">
    <citation type="submission" date="2020-08" db="EMBL/GenBank/DDBJ databases">
        <title>Genome public.</title>
        <authorList>
            <person name="Liu C."/>
            <person name="Sun Q."/>
        </authorList>
    </citation>
    <scope>NUCLEOTIDE SEQUENCE</scope>
    <source>
        <strain evidence="2">NSJ-31</strain>
    </source>
</reference>
<comment type="caution">
    <text evidence="2">The sequence shown here is derived from an EMBL/GenBank/DDBJ whole genome shotgun (WGS) entry which is preliminary data.</text>
</comment>
<dbReference type="EMBL" id="JACRST010000021">
    <property type="protein sequence ID" value="MBC8547463.1"/>
    <property type="molecule type" value="Genomic_DNA"/>
</dbReference>
<dbReference type="AlphaFoldDB" id="A0A926DXX9"/>
<protein>
    <submittedName>
        <fullName evidence="2">SocA family protein</fullName>
    </submittedName>
</protein>
<proteinExistence type="predicted"/>
<keyword evidence="3" id="KW-1185">Reference proteome</keyword>
<dbReference type="InterPro" id="IPR025272">
    <property type="entry name" value="SocA_Panacea"/>
</dbReference>
<accession>A0A926DXX9</accession>
<organism evidence="2 3">
    <name type="scientific">Ligaoa zhengdingensis</name>
    <dbReference type="NCBI Taxonomy" id="2763658"/>
    <lineage>
        <taxon>Bacteria</taxon>
        <taxon>Bacillati</taxon>
        <taxon>Bacillota</taxon>
        <taxon>Clostridia</taxon>
        <taxon>Eubacteriales</taxon>
        <taxon>Oscillospiraceae</taxon>
        <taxon>Ligaoa</taxon>
    </lineage>
</organism>
<evidence type="ECO:0000313" key="3">
    <source>
        <dbReference type="Proteomes" id="UP000653127"/>
    </source>
</evidence>
<sequence>MYSVFDVANWFLQKEEMTNKKLQKLCYYAQAWSYAFNNKKMFDGDFEAWVHGPVNRSLWNALRNYGYDKVESNHFSKSAHNIEDDSILELLEDVWATYGEFSGGQLEALTHREKPWCKARIGLDEYEPSQTLIAPDDMRSYYRSLLVEN</sequence>
<evidence type="ECO:0000313" key="2">
    <source>
        <dbReference type="EMBL" id="MBC8547463.1"/>
    </source>
</evidence>
<dbReference type="Proteomes" id="UP000653127">
    <property type="component" value="Unassembled WGS sequence"/>
</dbReference>
<evidence type="ECO:0000259" key="1">
    <source>
        <dbReference type="Pfam" id="PF13274"/>
    </source>
</evidence>